<feature type="region of interest" description="Disordered" evidence="1">
    <location>
        <begin position="1"/>
        <end position="52"/>
    </location>
</feature>
<comment type="caution">
    <text evidence="2">The sequence shown here is derived from an EMBL/GenBank/DDBJ whole genome shotgun (WGS) entry which is preliminary data.</text>
</comment>
<proteinExistence type="predicted"/>
<evidence type="ECO:0000313" key="3">
    <source>
        <dbReference type="Proteomes" id="UP000037020"/>
    </source>
</evidence>
<gene>
    <name evidence="2" type="ORF">ADK38_03265</name>
</gene>
<evidence type="ECO:0000313" key="2">
    <source>
        <dbReference type="EMBL" id="KOG91428.1"/>
    </source>
</evidence>
<feature type="non-terminal residue" evidence="2">
    <location>
        <position position="1"/>
    </location>
</feature>
<evidence type="ECO:0000256" key="1">
    <source>
        <dbReference type="SAM" id="MobiDB-lite"/>
    </source>
</evidence>
<keyword evidence="3" id="KW-1185">Reference proteome</keyword>
<organism evidence="2 3">
    <name type="scientific">Streptomyces varsoviensis</name>
    <dbReference type="NCBI Taxonomy" id="67373"/>
    <lineage>
        <taxon>Bacteria</taxon>
        <taxon>Bacillati</taxon>
        <taxon>Actinomycetota</taxon>
        <taxon>Actinomycetes</taxon>
        <taxon>Kitasatosporales</taxon>
        <taxon>Streptomycetaceae</taxon>
        <taxon>Streptomyces</taxon>
    </lineage>
</organism>
<sequence length="52" mass="5092">ADEAAEASVDSGTERSEEPCGAKSAAAEAVEIPKQQSAQAAADSEAGEGARS</sequence>
<protein>
    <submittedName>
        <fullName evidence="2">Gliding motility protein</fullName>
    </submittedName>
</protein>
<dbReference type="Proteomes" id="UP000037020">
    <property type="component" value="Unassembled WGS sequence"/>
</dbReference>
<reference evidence="2 3" key="1">
    <citation type="submission" date="2015-07" db="EMBL/GenBank/DDBJ databases">
        <authorList>
            <person name="Ju K.-S."/>
            <person name="Doroghazi J.R."/>
            <person name="Metcalf W.W."/>
        </authorList>
    </citation>
    <scope>NUCLEOTIDE SEQUENCE [LARGE SCALE GENOMIC DNA]</scope>
    <source>
        <strain evidence="2 3">NRRL B-3589</strain>
    </source>
</reference>
<name>A0ABR5JDB4_9ACTN</name>
<feature type="compositionally biased region" description="Low complexity" evidence="1">
    <location>
        <begin position="36"/>
        <end position="52"/>
    </location>
</feature>
<accession>A0ABR5JDB4</accession>
<dbReference type="EMBL" id="LGUT01000266">
    <property type="protein sequence ID" value="KOG91428.1"/>
    <property type="molecule type" value="Genomic_DNA"/>
</dbReference>